<feature type="compositionally biased region" description="Polar residues" evidence="1">
    <location>
        <begin position="1"/>
        <end position="14"/>
    </location>
</feature>
<accession>A0A061QUA7</accession>
<organism evidence="2">
    <name type="scientific">Tetraselmis sp. GSL018</name>
    <dbReference type="NCBI Taxonomy" id="582737"/>
    <lineage>
        <taxon>Eukaryota</taxon>
        <taxon>Viridiplantae</taxon>
        <taxon>Chlorophyta</taxon>
        <taxon>core chlorophytes</taxon>
        <taxon>Chlorodendrophyceae</taxon>
        <taxon>Chlorodendrales</taxon>
        <taxon>Chlorodendraceae</taxon>
        <taxon>Tetraselmis</taxon>
    </lineage>
</organism>
<protein>
    <submittedName>
        <fullName evidence="2">Uncharacterized protein</fullName>
    </submittedName>
</protein>
<dbReference type="EMBL" id="GBEZ01025022">
    <property type="protein sequence ID" value="JAC62025.1"/>
    <property type="molecule type" value="Transcribed_RNA"/>
</dbReference>
<sequence length="77" mass="8404">TRLSARQPGSQQFRTAGRQPQAKKGLKRSEEHHDAMTVHRGQVDEHSTEAASVLLLGGPGSQCTSWCSWGVKHRIAA</sequence>
<feature type="region of interest" description="Disordered" evidence="1">
    <location>
        <begin position="1"/>
        <end position="46"/>
    </location>
</feature>
<dbReference type="AlphaFoldDB" id="A0A061QUA7"/>
<proteinExistence type="predicted"/>
<name>A0A061QUA7_9CHLO</name>
<feature type="compositionally biased region" description="Basic and acidic residues" evidence="1">
    <location>
        <begin position="27"/>
        <end position="46"/>
    </location>
</feature>
<evidence type="ECO:0000256" key="1">
    <source>
        <dbReference type="SAM" id="MobiDB-lite"/>
    </source>
</evidence>
<feature type="non-terminal residue" evidence="2">
    <location>
        <position position="1"/>
    </location>
</feature>
<reference evidence="2" key="1">
    <citation type="submission" date="2014-05" db="EMBL/GenBank/DDBJ databases">
        <title>The transcriptome of the halophilic microalga Tetraselmis sp. GSL018 isolated from the Great Salt Lake, Utah.</title>
        <authorList>
            <person name="Jinkerson R.E."/>
            <person name="D'Adamo S."/>
            <person name="Posewitz M.C."/>
        </authorList>
    </citation>
    <scope>NUCLEOTIDE SEQUENCE</scope>
    <source>
        <strain evidence="2">GSL018</strain>
    </source>
</reference>
<evidence type="ECO:0000313" key="2">
    <source>
        <dbReference type="EMBL" id="JAC62025.1"/>
    </source>
</evidence>
<gene>
    <name evidence="2" type="ORF">TSPGSL018_24515</name>
</gene>
<feature type="non-terminal residue" evidence="2">
    <location>
        <position position="77"/>
    </location>
</feature>